<dbReference type="EC" id="2.7.13.3" evidence="3"/>
<keyword evidence="6" id="KW-0808">Transferase</keyword>
<dbReference type="Pfam" id="PF00512">
    <property type="entry name" value="HisKA"/>
    <property type="match status" value="1"/>
</dbReference>
<evidence type="ECO:0000259" key="15">
    <source>
        <dbReference type="PROSITE" id="PS50109"/>
    </source>
</evidence>
<dbReference type="InterPro" id="IPR036890">
    <property type="entry name" value="HATPase_C_sf"/>
</dbReference>
<evidence type="ECO:0000256" key="6">
    <source>
        <dbReference type="ARBA" id="ARBA00022679"/>
    </source>
</evidence>
<keyword evidence="8" id="KW-0547">Nucleotide-binding</keyword>
<comment type="subcellular location">
    <subcellularLocation>
        <location evidence="2">Cell membrane</location>
        <topology evidence="2">Multi-pass membrane protein</topology>
    </subcellularLocation>
</comment>
<dbReference type="PRINTS" id="PR00344">
    <property type="entry name" value="BCTRLSENSOR"/>
</dbReference>
<proteinExistence type="predicted"/>
<dbReference type="Gene3D" id="6.10.340.10">
    <property type="match status" value="1"/>
</dbReference>
<evidence type="ECO:0000313" key="17">
    <source>
        <dbReference type="EMBL" id="MFC7442013.1"/>
    </source>
</evidence>
<dbReference type="PROSITE" id="PS50109">
    <property type="entry name" value="HIS_KIN"/>
    <property type="match status" value="1"/>
</dbReference>
<evidence type="ECO:0000256" key="4">
    <source>
        <dbReference type="ARBA" id="ARBA00022475"/>
    </source>
</evidence>
<keyword evidence="4" id="KW-1003">Cell membrane</keyword>
<dbReference type="Pfam" id="PF02518">
    <property type="entry name" value="HATPase_c"/>
    <property type="match status" value="1"/>
</dbReference>
<feature type="domain" description="HAMP" evidence="16">
    <location>
        <begin position="152"/>
        <end position="204"/>
    </location>
</feature>
<keyword evidence="5" id="KW-0597">Phosphoprotein</keyword>
<dbReference type="Pfam" id="PF00672">
    <property type="entry name" value="HAMP"/>
    <property type="match status" value="1"/>
</dbReference>
<evidence type="ECO:0000256" key="8">
    <source>
        <dbReference type="ARBA" id="ARBA00022741"/>
    </source>
</evidence>
<dbReference type="SMART" id="SM00387">
    <property type="entry name" value="HATPase_c"/>
    <property type="match status" value="1"/>
</dbReference>
<dbReference type="PANTHER" id="PTHR45528:SF1">
    <property type="entry name" value="SENSOR HISTIDINE KINASE CPXA"/>
    <property type="match status" value="1"/>
</dbReference>
<dbReference type="InterPro" id="IPR036097">
    <property type="entry name" value="HisK_dim/P_sf"/>
</dbReference>
<keyword evidence="11 14" id="KW-1133">Transmembrane helix</keyword>
<evidence type="ECO:0000256" key="13">
    <source>
        <dbReference type="ARBA" id="ARBA00023136"/>
    </source>
</evidence>
<dbReference type="Proteomes" id="UP001596500">
    <property type="component" value="Unassembled WGS sequence"/>
</dbReference>
<dbReference type="SUPFAM" id="SSF158472">
    <property type="entry name" value="HAMP domain-like"/>
    <property type="match status" value="1"/>
</dbReference>
<dbReference type="SUPFAM" id="SSF55874">
    <property type="entry name" value="ATPase domain of HSP90 chaperone/DNA topoisomerase II/histidine kinase"/>
    <property type="match status" value="1"/>
</dbReference>
<comment type="caution">
    <text evidence="17">The sequence shown here is derived from an EMBL/GenBank/DDBJ whole genome shotgun (WGS) entry which is preliminary data.</text>
</comment>
<dbReference type="SMART" id="SM00388">
    <property type="entry name" value="HisKA"/>
    <property type="match status" value="1"/>
</dbReference>
<dbReference type="InterPro" id="IPR003660">
    <property type="entry name" value="HAMP_dom"/>
</dbReference>
<keyword evidence="9 17" id="KW-0418">Kinase</keyword>
<dbReference type="SMART" id="SM00304">
    <property type="entry name" value="HAMP"/>
    <property type="match status" value="1"/>
</dbReference>
<evidence type="ECO:0000256" key="12">
    <source>
        <dbReference type="ARBA" id="ARBA00023012"/>
    </source>
</evidence>
<gene>
    <name evidence="17" type="ORF">ACFQNG_13010</name>
</gene>
<evidence type="ECO:0000256" key="3">
    <source>
        <dbReference type="ARBA" id="ARBA00012438"/>
    </source>
</evidence>
<dbReference type="Gene3D" id="1.10.287.130">
    <property type="match status" value="1"/>
</dbReference>
<evidence type="ECO:0000256" key="7">
    <source>
        <dbReference type="ARBA" id="ARBA00022692"/>
    </source>
</evidence>
<accession>A0ABW2RM46</accession>
<dbReference type="RefSeq" id="WP_379865611.1">
    <property type="nucleotide sequence ID" value="NZ_JBHTBW010000044.1"/>
</dbReference>
<dbReference type="PANTHER" id="PTHR45528">
    <property type="entry name" value="SENSOR HISTIDINE KINASE CPXA"/>
    <property type="match status" value="1"/>
</dbReference>
<dbReference type="InterPro" id="IPR003594">
    <property type="entry name" value="HATPase_dom"/>
</dbReference>
<dbReference type="CDD" id="cd00075">
    <property type="entry name" value="HATPase"/>
    <property type="match status" value="1"/>
</dbReference>
<evidence type="ECO:0000259" key="16">
    <source>
        <dbReference type="PROSITE" id="PS50885"/>
    </source>
</evidence>
<dbReference type="InterPro" id="IPR004358">
    <property type="entry name" value="Sig_transdc_His_kin-like_C"/>
</dbReference>
<feature type="domain" description="Histidine kinase" evidence="15">
    <location>
        <begin position="219"/>
        <end position="439"/>
    </location>
</feature>
<keyword evidence="7 14" id="KW-0812">Transmembrane</keyword>
<evidence type="ECO:0000313" key="18">
    <source>
        <dbReference type="Proteomes" id="UP001596500"/>
    </source>
</evidence>
<reference evidence="18" key="1">
    <citation type="journal article" date="2019" name="Int. J. Syst. Evol. Microbiol.">
        <title>The Global Catalogue of Microorganisms (GCM) 10K type strain sequencing project: providing services to taxonomists for standard genome sequencing and annotation.</title>
        <authorList>
            <consortium name="The Broad Institute Genomics Platform"/>
            <consortium name="The Broad Institute Genome Sequencing Center for Infectious Disease"/>
            <person name="Wu L."/>
            <person name="Ma J."/>
        </authorList>
    </citation>
    <scope>NUCLEOTIDE SEQUENCE [LARGE SCALE GENOMIC DNA]</scope>
    <source>
        <strain evidence="18">CGMCC 1.12942</strain>
    </source>
</reference>
<keyword evidence="13 14" id="KW-0472">Membrane</keyword>
<keyword evidence="12" id="KW-0902">Two-component regulatory system</keyword>
<organism evidence="17 18">
    <name type="scientific">Laceyella putida</name>
    <dbReference type="NCBI Taxonomy" id="110101"/>
    <lineage>
        <taxon>Bacteria</taxon>
        <taxon>Bacillati</taxon>
        <taxon>Bacillota</taxon>
        <taxon>Bacilli</taxon>
        <taxon>Bacillales</taxon>
        <taxon>Thermoactinomycetaceae</taxon>
        <taxon>Laceyella</taxon>
    </lineage>
</organism>
<feature type="transmembrane region" description="Helical" evidence="14">
    <location>
        <begin position="9"/>
        <end position="32"/>
    </location>
</feature>
<evidence type="ECO:0000256" key="14">
    <source>
        <dbReference type="SAM" id="Phobius"/>
    </source>
</evidence>
<dbReference type="CDD" id="cd06225">
    <property type="entry name" value="HAMP"/>
    <property type="match status" value="1"/>
</dbReference>
<evidence type="ECO:0000256" key="5">
    <source>
        <dbReference type="ARBA" id="ARBA00022553"/>
    </source>
</evidence>
<dbReference type="InterPro" id="IPR003661">
    <property type="entry name" value="HisK_dim/P_dom"/>
</dbReference>
<dbReference type="PROSITE" id="PS50885">
    <property type="entry name" value="HAMP"/>
    <property type="match status" value="1"/>
</dbReference>
<evidence type="ECO:0000256" key="10">
    <source>
        <dbReference type="ARBA" id="ARBA00022840"/>
    </source>
</evidence>
<evidence type="ECO:0000256" key="11">
    <source>
        <dbReference type="ARBA" id="ARBA00022989"/>
    </source>
</evidence>
<evidence type="ECO:0000256" key="9">
    <source>
        <dbReference type="ARBA" id="ARBA00022777"/>
    </source>
</evidence>
<dbReference type="Gene3D" id="3.30.565.10">
    <property type="entry name" value="Histidine kinase-like ATPase, C-terminal domain"/>
    <property type="match status" value="1"/>
</dbReference>
<dbReference type="InterPro" id="IPR005467">
    <property type="entry name" value="His_kinase_dom"/>
</dbReference>
<dbReference type="GO" id="GO:0016301">
    <property type="term" value="F:kinase activity"/>
    <property type="evidence" value="ECO:0007669"/>
    <property type="project" value="UniProtKB-KW"/>
</dbReference>
<keyword evidence="18" id="KW-1185">Reference proteome</keyword>
<keyword evidence="10" id="KW-0067">ATP-binding</keyword>
<sequence length="444" mass="50208">MKTFNIRQFIFVGLLSMIILPRLFYVITSFVLQPMLDHRSQTQEAMADKFVQEITNNTDKWHDLHWQNTLRNKFQSSAIAASVAEPSGKKLFQIGHFQPKQPNSRQVTVVENGKVLGVITLFIFNQNQFFGMFSSMLAIALAFLLIGWQMGQYVLKPLAAMSLAARRIAKGDLDFELPTSRVTEVADVRAAFQAMGDGLRESLARQAKLEEERRFFITSIAHDLRTPLFALRGYLLRLEQGLVDSPEKMARYVSVCRQKSEQLERLISDLFAYSKTEYMEQTAATYRESVEFGPWIKKIVDHFRLLAQAQDVEIIFQEPEKPCLIQGDPHLLERAVENLLENALRHTPPKGKITVKWCIEGQRAVFTITDTGPGIPTQDLPHVFEPFYRAEKSRNPETGGTGLGLTIAKRILNTHGGDLAATNHVLQGAEFIGWLPISDSAQEG</sequence>
<dbReference type="EMBL" id="JBHTBW010000044">
    <property type="protein sequence ID" value="MFC7442013.1"/>
    <property type="molecule type" value="Genomic_DNA"/>
</dbReference>
<dbReference type="InterPro" id="IPR050398">
    <property type="entry name" value="HssS/ArlS-like"/>
</dbReference>
<feature type="transmembrane region" description="Helical" evidence="14">
    <location>
        <begin position="129"/>
        <end position="148"/>
    </location>
</feature>
<comment type="catalytic activity">
    <reaction evidence="1">
        <text>ATP + protein L-histidine = ADP + protein N-phospho-L-histidine.</text>
        <dbReference type="EC" id="2.7.13.3"/>
    </reaction>
</comment>
<name>A0ABW2RM46_9BACL</name>
<evidence type="ECO:0000256" key="1">
    <source>
        <dbReference type="ARBA" id="ARBA00000085"/>
    </source>
</evidence>
<protein>
    <recommendedName>
        <fullName evidence="3">histidine kinase</fullName>
        <ecNumber evidence="3">2.7.13.3</ecNumber>
    </recommendedName>
</protein>
<dbReference type="CDD" id="cd00082">
    <property type="entry name" value="HisKA"/>
    <property type="match status" value="1"/>
</dbReference>
<dbReference type="SUPFAM" id="SSF47384">
    <property type="entry name" value="Homodimeric domain of signal transducing histidine kinase"/>
    <property type="match status" value="1"/>
</dbReference>
<evidence type="ECO:0000256" key="2">
    <source>
        <dbReference type="ARBA" id="ARBA00004651"/>
    </source>
</evidence>